<keyword evidence="5" id="KW-0411">Iron-sulfur</keyword>
<dbReference type="InterPro" id="IPR058240">
    <property type="entry name" value="rSAM_sf"/>
</dbReference>
<dbReference type="GO" id="GO:0003824">
    <property type="term" value="F:catalytic activity"/>
    <property type="evidence" value="ECO:0007669"/>
    <property type="project" value="InterPro"/>
</dbReference>
<evidence type="ECO:0000256" key="2">
    <source>
        <dbReference type="ARBA" id="ARBA00022691"/>
    </source>
</evidence>
<name>A0A518BG35_9BACT</name>
<dbReference type="InterPro" id="IPR013785">
    <property type="entry name" value="Aldolase_TIM"/>
</dbReference>
<organism evidence="6 7">
    <name type="scientific">Engelhardtia mirabilis</name>
    <dbReference type="NCBI Taxonomy" id="2528011"/>
    <lineage>
        <taxon>Bacteria</taxon>
        <taxon>Pseudomonadati</taxon>
        <taxon>Planctomycetota</taxon>
        <taxon>Planctomycetia</taxon>
        <taxon>Planctomycetia incertae sedis</taxon>
        <taxon>Engelhardtia</taxon>
    </lineage>
</organism>
<evidence type="ECO:0000256" key="3">
    <source>
        <dbReference type="ARBA" id="ARBA00022723"/>
    </source>
</evidence>
<evidence type="ECO:0000256" key="1">
    <source>
        <dbReference type="ARBA" id="ARBA00001966"/>
    </source>
</evidence>
<dbReference type="Gene3D" id="3.20.20.70">
    <property type="entry name" value="Aldolase class I"/>
    <property type="match status" value="1"/>
</dbReference>
<evidence type="ECO:0000256" key="4">
    <source>
        <dbReference type="ARBA" id="ARBA00023004"/>
    </source>
</evidence>
<proteinExistence type="predicted"/>
<protein>
    <recommendedName>
        <fullName evidence="8">Radical SAM superfamily protein</fullName>
    </recommendedName>
</protein>
<dbReference type="EMBL" id="CP036287">
    <property type="protein sequence ID" value="QDU65940.1"/>
    <property type="molecule type" value="Genomic_DNA"/>
</dbReference>
<keyword evidence="4" id="KW-0408">Iron</keyword>
<dbReference type="AlphaFoldDB" id="A0A518BG35"/>
<gene>
    <name evidence="6" type="ORF">Pla133_10060</name>
</gene>
<comment type="cofactor">
    <cofactor evidence="1">
        <name>[4Fe-4S] cluster</name>
        <dbReference type="ChEBI" id="CHEBI:49883"/>
    </cofactor>
</comment>
<dbReference type="GO" id="GO:0051536">
    <property type="term" value="F:iron-sulfur cluster binding"/>
    <property type="evidence" value="ECO:0007669"/>
    <property type="project" value="UniProtKB-KW"/>
</dbReference>
<dbReference type="CDD" id="cd01335">
    <property type="entry name" value="Radical_SAM"/>
    <property type="match status" value="1"/>
</dbReference>
<reference evidence="6 7" key="1">
    <citation type="submission" date="2019-02" db="EMBL/GenBank/DDBJ databases">
        <title>Deep-cultivation of Planctomycetes and their phenomic and genomic characterization uncovers novel biology.</title>
        <authorList>
            <person name="Wiegand S."/>
            <person name="Jogler M."/>
            <person name="Boedeker C."/>
            <person name="Pinto D."/>
            <person name="Vollmers J."/>
            <person name="Rivas-Marin E."/>
            <person name="Kohn T."/>
            <person name="Peeters S.H."/>
            <person name="Heuer A."/>
            <person name="Rast P."/>
            <person name="Oberbeckmann S."/>
            <person name="Bunk B."/>
            <person name="Jeske O."/>
            <person name="Meyerdierks A."/>
            <person name="Storesund J.E."/>
            <person name="Kallscheuer N."/>
            <person name="Luecker S."/>
            <person name="Lage O.M."/>
            <person name="Pohl T."/>
            <person name="Merkel B.J."/>
            <person name="Hornburger P."/>
            <person name="Mueller R.-W."/>
            <person name="Bruemmer F."/>
            <person name="Labrenz M."/>
            <person name="Spormann A.M."/>
            <person name="Op den Camp H."/>
            <person name="Overmann J."/>
            <person name="Amann R."/>
            <person name="Jetten M.S.M."/>
            <person name="Mascher T."/>
            <person name="Medema M.H."/>
            <person name="Devos D.P."/>
            <person name="Kaster A.-K."/>
            <person name="Ovreas L."/>
            <person name="Rohde M."/>
            <person name="Galperin M.Y."/>
            <person name="Jogler C."/>
        </authorList>
    </citation>
    <scope>NUCLEOTIDE SEQUENCE [LARGE SCALE GENOMIC DNA]</scope>
    <source>
        <strain evidence="6 7">Pla133</strain>
    </source>
</reference>
<dbReference type="KEGG" id="pbap:Pla133_10060"/>
<accession>A0A518BG35</accession>
<dbReference type="InterPro" id="IPR007197">
    <property type="entry name" value="rSAM"/>
</dbReference>
<keyword evidence="3" id="KW-0479">Metal-binding</keyword>
<keyword evidence="7" id="KW-1185">Reference proteome</keyword>
<sequence length="274" mass="29514">MRLPLASDGGSEPLYVYAAPSRRAGGVVLGIDLSQARCNWACTYCDVEGLSKGEGPEIDLERLRAEFDAALNRVTQLDGGPATLEELAGVHFSGNGEPTQSFQFPDAVEVVTDVLAARGLQGAVRPVLLTNGSKCSDRRVRIGLARLAEFGGHTWLKLDSATREGQRSICDSDLILRHVRNYLKVAAETMPTWLQTCVFERGGAPSLDEAEREAYVAFVRNLVISRVPLAGVQMVAPDRPVAGAGAGTITAPERGWVEALAEQLRAQLPVELYL</sequence>
<evidence type="ECO:0000313" key="7">
    <source>
        <dbReference type="Proteomes" id="UP000316921"/>
    </source>
</evidence>
<evidence type="ECO:0008006" key="8">
    <source>
        <dbReference type="Google" id="ProtNLM"/>
    </source>
</evidence>
<evidence type="ECO:0000313" key="6">
    <source>
        <dbReference type="EMBL" id="QDU65940.1"/>
    </source>
</evidence>
<keyword evidence="2" id="KW-0949">S-adenosyl-L-methionine</keyword>
<evidence type="ECO:0000256" key="5">
    <source>
        <dbReference type="ARBA" id="ARBA00023014"/>
    </source>
</evidence>
<dbReference type="Proteomes" id="UP000316921">
    <property type="component" value="Chromosome"/>
</dbReference>
<dbReference type="GO" id="GO:0046872">
    <property type="term" value="F:metal ion binding"/>
    <property type="evidence" value="ECO:0007669"/>
    <property type="project" value="UniProtKB-KW"/>
</dbReference>
<dbReference type="RefSeq" id="WP_145063035.1">
    <property type="nucleotide sequence ID" value="NZ_CP036287.1"/>
</dbReference>
<dbReference type="SFLD" id="SFLDS00029">
    <property type="entry name" value="Radical_SAM"/>
    <property type="match status" value="1"/>
</dbReference>
<dbReference type="SUPFAM" id="SSF102114">
    <property type="entry name" value="Radical SAM enzymes"/>
    <property type="match status" value="1"/>
</dbReference>